<dbReference type="Gene3D" id="3.40.50.300">
    <property type="entry name" value="P-loop containing nucleotide triphosphate hydrolases"/>
    <property type="match status" value="1"/>
</dbReference>
<evidence type="ECO:0000313" key="8">
    <source>
        <dbReference type="Proteomes" id="UP001497482"/>
    </source>
</evidence>
<dbReference type="GO" id="GO:0003924">
    <property type="term" value="F:GTPase activity"/>
    <property type="evidence" value="ECO:0007669"/>
    <property type="project" value="InterPro"/>
</dbReference>
<name>A0AAV2MK79_KNICA</name>
<keyword evidence="1 3" id="KW-0547">Nucleotide-binding</keyword>
<gene>
    <name evidence="7" type="ORF">KC01_LOCUS39948</name>
</gene>
<sequence length="298" mass="32136">MFGVRNVSILGASVVAAGGVAYVVWSYLSKEQTSAAPAKEAQHTTTTTTTTLKSNKREEDDVKADEIRASPVKVEEIRASPVKVEEIRASPVKVEEIQAAPVKVEEIRADSAPAVTAEAQSASVSEPVKPRGTQVLVLGLDGAGKTSLLCSFTNSWCEERPLSTQGLNAVSISREDLSIEFLEIGGSAELRQYWLKYLPKALMLVYVVDASNPQLFPLAKTHLHELLVSDPHLPLMVLANKQDCAGACPITDVHEALGLSELGERRLFVIGTYVTKDMDEPSSGVEDALGIITQIVQR</sequence>
<accession>A0AAV2MK79</accession>
<evidence type="ECO:0000256" key="2">
    <source>
        <dbReference type="ARBA" id="ARBA00023134"/>
    </source>
</evidence>
<keyword evidence="6" id="KW-0472">Membrane</keyword>
<keyword evidence="4" id="KW-0479">Metal-binding</keyword>
<dbReference type="PANTHER" id="PTHR46724:SF2">
    <property type="entry name" value="ADP-RIBOSYLATION FACTOR-LIKE PROTEIN 9"/>
    <property type="match status" value="1"/>
</dbReference>
<organism evidence="7 8">
    <name type="scientific">Knipowitschia caucasica</name>
    <name type="common">Caucasian dwarf goby</name>
    <name type="synonym">Pomatoschistus caucasicus</name>
    <dbReference type="NCBI Taxonomy" id="637954"/>
    <lineage>
        <taxon>Eukaryota</taxon>
        <taxon>Metazoa</taxon>
        <taxon>Chordata</taxon>
        <taxon>Craniata</taxon>
        <taxon>Vertebrata</taxon>
        <taxon>Euteleostomi</taxon>
        <taxon>Actinopterygii</taxon>
        <taxon>Neopterygii</taxon>
        <taxon>Teleostei</taxon>
        <taxon>Neoteleostei</taxon>
        <taxon>Acanthomorphata</taxon>
        <taxon>Gobiaria</taxon>
        <taxon>Gobiiformes</taxon>
        <taxon>Gobioidei</taxon>
        <taxon>Gobiidae</taxon>
        <taxon>Gobiinae</taxon>
        <taxon>Knipowitschia</taxon>
    </lineage>
</organism>
<dbReference type="InterPro" id="IPR053254">
    <property type="entry name" value="Arf-like_GTPase"/>
</dbReference>
<keyword evidence="2 3" id="KW-0342">GTP-binding</keyword>
<keyword evidence="8" id="KW-1185">Reference proteome</keyword>
<dbReference type="SMART" id="SM00177">
    <property type="entry name" value="ARF"/>
    <property type="match status" value="1"/>
</dbReference>
<feature type="binding site" evidence="4">
    <location>
        <position position="146"/>
    </location>
    <ligand>
        <name>Mg(2+)</name>
        <dbReference type="ChEBI" id="CHEBI:18420"/>
    </ligand>
</feature>
<proteinExistence type="predicted"/>
<evidence type="ECO:0000256" key="6">
    <source>
        <dbReference type="SAM" id="Phobius"/>
    </source>
</evidence>
<feature type="binding site" evidence="3">
    <location>
        <begin position="240"/>
        <end position="243"/>
    </location>
    <ligand>
        <name>GTP</name>
        <dbReference type="ChEBI" id="CHEBI:37565"/>
    </ligand>
</feature>
<evidence type="ECO:0000256" key="4">
    <source>
        <dbReference type="PIRSR" id="PIRSR606689-2"/>
    </source>
</evidence>
<feature type="transmembrane region" description="Helical" evidence="6">
    <location>
        <begin position="7"/>
        <end position="28"/>
    </location>
</feature>
<evidence type="ECO:0008006" key="9">
    <source>
        <dbReference type="Google" id="ProtNLM"/>
    </source>
</evidence>
<dbReference type="InterPro" id="IPR006689">
    <property type="entry name" value="Small_GTPase_ARF/SAR"/>
</dbReference>
<protein>
    <recommendedName>
        <fullName evidence="9">ADP-ribosylation factor-like protein 9</fullName>
    </recommendedName>
</protein>
<dbReference type="SMART" id="SM00178">
    <property type="entry name" value="SAR"/>
    <property type="match status" value="1"/>
</dbReference>
<feature type="binding site" evidence="3">
    <location>
        <position position="186"/>
    </location>
    <ligand>
        <name>GTP</name>
        <dbReference type="ChEBI" id="CHEBI:37565"/>
    </ligand>
</feature>
<feature type="binding site" evidence="3">
    <location>
        <begin position="139"/>
        <end position="146"/>
    </location>
    <ligand>
        <name>GTP</name>
        <dbReference type="ChEBI" id="CHEBI:37565"/>
    </ligand>
</feature>
<dbReference type="Proteomes" id="UP001497482">
    <property type="component" value="Chromosome 8"/>
</dbReference>
<dbReference type="PROSITE" id="PS51417">
    <property type="entry name" value="ARF"/>
    <property type="match status" value="1"/>
</dbReference>
<dbReference type="GO" id="GO:0046872">
    <property type="term" value="F:metal ion binding"/>
    <property type="evidence" value="ECO:0007669"/>
    <property type="project" value="UniProtKB-KW"/>
</dbReference>
<evidence type="ECO:0000256" key="1">
    <source>
        <dbReference type="ARBA" id="ARBA00022741"/>
    </source>
</evidence>
<evidence type="ECO:0000256" key="5">
    <source>
        <dbReference type="SAM" id="MobiDB-lite"/>
    </source>
</evidence>
<keyword evidence="6" id="KW-0812">Transmembrane</keyword>
<evidence type="ECO:0000313" key="7">
    <source>
        <dbReference type="EMBL" id="CAL1613803.1"/>
    </source>
</evidence>
<dbReference type="GO" id="GO:0005525">
    <property type="term" value="F:GTP binding"/>
    <property type="evidence" value="ECO:0007669"/>
    <property type="project" value="UniProtKB-KW"/>
</dbReference>
<keyword evidence="6" id="KW-1133">Transmembrane helix</keyword>
<feature type="region of interest" description="Disordered" evidence="5">
    <location>
        <begin position="34"/>
        <end position="63"/>
    </location>
</feature>
<dbReference type="PANTHER" id="PTHR46724">
    <property type="entry name" value="ADP-RIBOSYLATION FACTOR-LIKE PROTEIN 9-RELATED"/>
    <property type="match status" value="1"/>
</dbReference>
<dbReference type="SUPFAM" id="SSF52540">
    <property type="entry name" value="P-loop containing nucleoside triphosphate hydrolases"/>
    <property type="match status" value="1"/>
</dbReference>
<dbReference type="AlphaFoldDB" id="A0AAV2MK79"/>
<dbReference type="PRINTS" id="PR00449">
    <property type="entry name" value="RASTRNSFRMNG"/>
</dbReference>
<reference evidence="7 8" key="1">
    <citation type="submission" date="2024-04" db="EMBL/GenBank/DDBJ databases">
        <authorList>
            <person name="Waldvogel A.-M."/>
            <person name="Schoenle A."/>
        </authorList>
    </citation>
    <scope>NUCLEOTIDE SEQUENCE [LARGE SCALE GENOMIC DNA]</scope>
</reference>
<feature type="binding site" evidence="4">
    <location>
        <position position="164"/>
    </location>
    <ligand>
        <name>Mg(2+)</name>
        <dbReference type="ChEBI" id="CHEBI:18420"/>
    </ligand>
</feature>
<dbReference type="InterPro" id="IPR027417">
    <property type="entry name" value="P-loop_NTPase"/>
</dbReference>
<dbReference type="EMBL" id="OZ035830">
    <property type="protein sequence ID" value="CAL1613803.1"/>
    <property type="molecule type" value="Genomic_DNA"/>
</dbReference>
<dbReference type="Pfam" id="PF00025">
    <property type="entry name" value="Arf"/>
    <property type="match status" value="1"/>
</dbReference>
<evidence type="ECO:0000256" key="3">
    <source>
        <dbReference type="PIRSR" id="PIRSR606689-1"/>
    </source>
</evidence>
<keyword evidence="4" id="KW-0460">Magnesium</keyword>